<dbReference type="PANTHER" id="PTHR48080">
    <property type="entry name" value="D-GALACTONATE DEHYDRATASE-RELATED"/>
    <property type="match status" value="1"/>
</dbReference>
<dbReference type="InterPro" id="IPR029017">
    <property type="entry name" value="Enolase-like_N"/>
</dbReference>
<protein>
    <recommendedName>
        <fullName evidence="3">glucarate dehydratase</fullName>
        <ecNumber evidence="3">4.2.1.40</ecNumber>
    </recommendedName>
</protein>
<comment type="catalytic activity">
    <reaction evidence="1">
        <text>D-glucarate = 5-dehydro-4-deoxy-D-glucarate + H2O</text>
        <dbReference type="Rhea" id="RHEA:14573"/>
        <dbReference type="ChEBI" id="CHEBI:15377"/>
        <dbReference type="ChEBI" id="CHEBI:30612"/>
        <dbReference type="ChEBI" id="CHEBI:42819"/>
        <dbReference type="EC" id="4.2.1.40"/>
    </reaction>
</comment>
<evidence type="ECO:0000313" key="6">
    <source>
        <dbReference type="Proteomes" id="UP000281547"/>
    </source>
</evidence>
<comment type="caution">
    <text evidence="5">The sequence shown here is derived from an EMBL/GenBank/DDBJ whole genome shotgun (WGS) entry which is preliminary data.</text>
</comment>
<gene>
    <name evidence="5" type="ORF">EMQ25_16905</name>
</gene>
<dbReference type="GO" id="GO:0008872">
    <property type="term" value="F:glucarate dehydratase activity"/>
    <property type="evidence" value="ECO:0007669"/>
    <property type="project" value="UniProtKB-EC"/>
</dbReference>
<dbReference type="GO" id="GO:0000287">
    <property type="term" value="F:magnesium ion binding"/>
    <property type="evidence" value="ECO:0007669"/>
    <property type="project" value="UniProtKB-ARBA"/>
</dbReference>
<evidence type="ECO:0000256" key="3">
    <source>
        <dbReference type="ARBA" id="ARBA00011973"/>
    </source>
</evidence>
<dbReference type="Pfam" id="PF02746">
    <property type="entry name" value="MR_MLE_N"/>
    <property type="match status" value="1"/>
</dbReference>
<comment type="pathway">
    <text evidence="2">Carbohydrate acid metabolism; D-glucarate degradation; 2,5-dioxopentanoate from D-glucarate: step 1/2.</text>
</comment>
<dbReference type="SFLD" id="SFLDG00179">
    <property type="entry name" value="mandelate_racemase"/>
    <property type="match status" value="1"/>
</dbReference>
<dbReference type="Proteomes" id="UP000281547">
    <property type="component" value="Unassembled WGS sequence"/>
</dbReference>
<dbReference type="InterPro" id="IPR013341">
    <property type="entry name" value="Mandelate_racemase_N_dom"/>
</dbReference>
<dbReference type="PROSITE" id="PS00909">
    <property type="entry name" value="MR_MLE_2"/>
    <property type="match status" value="1"/>
</dbReference>
<evidence type="ECO:0000313" key="5">
    <source>
        <dbReference type="EMBL" id="RUT28266.1"/>
    </source>
</evidence>
<dbReference type="CDD" id="cd03316">
    <property type="entry name" value="MR_like"/>
    <property type="match status" value="1"/>
</dbReference>
<dbReference type="SFLD" id="SFLDS00001">
    <property type="entry name" value="Enolase"/>
    <property type="match status" value="1"/>
</dbReference>
<dbReference type="SFLD" id="SFLDG00180">
    <property type="entry name" value="muconate_cycloisomerase"/>
    <property type="match status" value="1"/>
</dbReference>
<organism evidence="5 6">
    <name type="scientific">Arsenicitalea aurantiaca</name>
    <dbReference type="NCBI Taxonomy" id="1783274"/>
    <lineage>
        <taxon>Bacteria</taxon>
        <taxon>Pseudomonadati</taxon>
        <taxon>Pseudomonadota</taxon>
        <taxon>Alphaproteobacteria</taxon>
        <taxon>Hyphomicrobiales</taxon>
        <taxon>Devosiaceae</taxon>
        <taxon>Arsenicitalea</taxon>
    </lineage>
</organism>
<dbReference type="Gene3D" id="3.30.390.10">
    <property type="entry name" value="Enolase-like, N-terminal domain"/>
    <property type="match status" value="1"/>
</dbReference>
<evidence type="ECO:0000256" key="1">
    <source>
        <dbReference type="ARBA" id="ARBA00001426"/>
    </source>
</evidence>
<dbReference type="InterPro" id="IPR036849">
    <property type="entry name" value="Enolase-like_C_sf"/>
</dbReference>
<proteinExistence type="predicted"/>
<accession>A0A433X2E4</accession>
<evidence type="ECO:0000256" key="2">
    <source>
        <dbReference type="ARBA" id="ARBA00005183"/>
    </source>
</evidence>
<dbReference type="AlphaFoldDB" id="A0A433X2E4"/>
<dbReference type="SUPFAM" id="SSF54826">
    <property type="entry name" value="Enolase N-terminal domain-like"/>
    <property type="match status" value="1"/>
</dbReference>
<dbReference type="GO" id="GO:0009063">
    <property type="term" value="P:amino acid catabolic process"/>
    <property type="evidence" value="ECO:0007669"/>
    <property type="project" value="InterPro"/>
</dbReference>
<reference evidence="5 6" key="1">
    <citation type="journal article" date="2016" name="Int. J. Syst. Evol. Microbiol.">
        <title>Arsenicitalea aurantiaca gen. nov., sp. nov., a new member of the family Hyphomicrobiaceae, isolated from high-arsenic sediment.</title>
        <authorList>
            <person name="Mu Y."/>
            <person name="Zhou L."/>
            <person name="Zeng X.C."/>
            <person name="Liu L."/>
            <person name="Pan Y."/>
            <person name="Chen X."/>
            <person name="Wang J."/>
            <person name="Li S."/>
            <person name="Li W.J."/>
            <person name="Wang Y."/>
        </authorList>
    </citation>
    <scope>NUCLEOTIDE SEQUENCE [LARGE SCALE GENOMIC DNA]</scope>
    <source>
        <strain evidence="5 6">42-50</strain>
    </source>
</reference>
<dbReference type="InterPro" id="IPR034593">
    <property type="entry name" value="DgoD-like"/>
</dbReference>
<dbReference type="EC" id="4.2.1.40" evidence="3"/>
<dbReference type="Pfam" id="PF13378">
    <property type="entry name" value="MR_MLE_C"/>
    <property type="match status" value="1"/>
</dbReference>
<keyword evidence="6" id="KW-1185">Reference proteome</keyword>
<dbReference type="PANTHER" id="PTHR48080:SF4">
    <property type="entry name" value="GLUCARATE DEHYDRATASE"/>
    <property type="match status" value="1"/>
</dbReference>
<dbReference type="InterPro" id="IPR013342">
    <property type="entry name" value="Mandelate_racemase_C"/>
</dbReference>
<dbReference type="InterPro" id="IPR018110">
    <property type="entry name" value="Mandel_Rmase/mucon_lact_enz_CS"/>
</dbReference>
<dbReference type="EMBL" id="RZNJ01000008">
    <property type="protein sequence ID" value="RUT28266.1"/>
    <property type="molecule type" value="Genomic_DNA"/>
</dbReference>
<dbReference type="Gene3D" id="3.20.20.120">
    <property type="entry name" value="Enolase-like C-terminal domain"/>
    <property type="match status" value="1"/>
</dbReference>
<name>A0A433X2E4_9HYPH</name>
<dbReference type="SMART" id="SM00922">
    <property type="entry name" value="MR_MLE"/>
    <property type="match status" value="1"/>
</dbReference>
<dbReference type="InterPro" id="IPR029065">
    <property type="entry name" value="Enolase_C-like"/>
</dbReference>
<sequence length="480" mass="51858">MERALGHAGPVEQFGEAQAAGRCGDAFKNLDAARQRLDAGGGMAFPIGLPILRRHRQLGLAHHPLPYRRPAPCCQSHKLELSSMSSRREARHTPGGAMRITRVDHWLVRMPFTEDILWGSGRRIGTTRLVCRIETDAGISGWGETISLIANVPAVFADIVAPLAIEYPVSDVERLHRHVLGAGFYHHKRAAVMAIAALEMAMWDALGKKAGQPLHALWGGKWRKDVEAAAYLFTNEPAGLTERIKGFLDKGYETFKVKIGFDERTDIALAEAARNTIGDRALRLDVNGAWTPGTAKRQLEKLAAFDPAYVEQPLELDDLAGHAALVARSSVPIALDESAYTLADVGNIIRAGAADVVLLDPHEAGGLWQTIKAAAICEAVGIPVTLHSGAELALSQSAYIQLAASIPNLSLAIDTERAYLGGDISPNPPVLQHGRFAIPEGPGLGVEVDVEALERHRVDGIAGAYLDTSRKDWFPIKPAY</sequence>
<dbReference type="SUPFAM" id="SSF51604">
    <property type="entry name" value="Enolase C-terminal domain-like"/>
    <property type="match status" value="1"/>
</dbReference>
<feature type="domain" description="Mandelate racemase/muconate lactonizing enzyme C-terminal" evidence="4">
    <location>
        <begin position="237"/>
        <end position="332"/>
    </location>
</feature>
<evidence type="ECO:0000259" key="4">
    <source>
        <dbReference type="SMART" id="SM00922"/>
    </source>
</evidence>